<keyword evidence="1" id="KW-1133">Transmembrane helix</keyword>
<evidence type="ECO:0000259" key="3">
    <source>
        <dbReference type="Pfam" id="PF22137"/>
    </source>
</evidence>
<organism evidence="4 5">
    <name type="scientific">Pseudomonas fluorescens</name>
    <dbReference type="NCBI Taxonomy" id="294"/>
    <lineage>
        <taxon>Bacteria</taxon>
        <taxon>Pseudomonadati</taxon>
        <taxon>Pseudomonadota</taxon>
        <taxon>Gammaproteobacteria</taxon>
        <taxon>Pseudomonadales</taxon>
        <taxon>Pseudomonadaceae</taxon>
        <taxon>Pseudomonas</taxon>
    </lineage>
</organism>
<dbReference type="Pfam" id="PF22137">
    <property type="entry name" value="T6SS_Tle1-like_C"/>
    <property type="match status" value="1"/>
</dbReference>
<dbReference type="Pfam" id="PF09994">
    <property type="entry name" value="T6SS_Tle1-like_cat"/>
    <property type="match status" value="1"/>
</dbReference>
<evidence type="ECO:0000256" key="1">
    <source>
        <dbReference type="SAM" id="Phobius"/>
    </source>
</evidence>
<proteinExistence type="predicted"/>
<gene>
    <name evidence="4" type="ORF">PS710_02821</name>
</gene>
<evidence type="ECO:0000259" key="2">
    <source>
        <dbReference type="Pfam" id="PF09994"/>
    </source>
</evidence>
<reference evidence="4 5" key="1">
    <citation type="submission" date="2019-09" db="EMBL/GenBank/DDBJ databases">
        <authorList>
            <person name="Chandra G."/>
            <person name="Truman W A."/>
        </authorList>
    </citation>
    <scope>NUCLEOTIDE SEQUENCE [LARGE SCALE GENOMIC DNA]</scope>
    <source>
        <strain evidence="4">PS710</strain>
    </source>
</reference>
<feature type="transmembrane region" description="Helical" evidence="1">
    <location>
        <begin position="674"/>
        <end position="694"/>
    </location>
</feature>
<dbReference type="PANTHER" id="PTHR33840">
    <property type="match status" value="1"/>
</dbReference>
<dbReference type="InterPro" id="IPR018712">
    <property type="entry name" value="Tle1-like_cat"/>
</dbReference>
<accession>A0A5E7CFL4</accession>
<evidence type="ECO:0000313" key="5">
    <source>
        <dbReference type="Proteomes" id="UP000381093"/>
    </source>
</evidence>
<keyword evidence="1" id="KW-0472">Membrane</keyword>
<feature type="domain" description="T6SS Phospholipase effector Tle1-like catalytic" evidence="2">
    <location>
        <begin position="260"/>
        <end position="376"/>
    </location>
</feature>
<dbReference type="InterPro" id="IPR054388">
    <property type="entry name" value="Tle1-like_C"/>
</dbReference>
<keyword evidence="1" id="KW-0812">Transmembrane</keyword>
<dbReference type="PANTHER" id="PTHR33840:SF1">
    <property type="entry name" value="TLE1 PHOSPHOLIPASE DOMAIN-CONTAINING PROTEIN"/>
    <property type="match status" value="1"/>
</dbReference>
<feature type="transmembrane region" description="Helical" evidence="1">
    <location>
        <begin position="700"/>
        <end position="720"/>
    </location>
</feature>
<evidence type="ECO:0008006" key="6">
    <source>
        <dbReference type="Google" id="ProtNLM"/>
    </source>
</evidence>
<feature type="domain" description="T6SS Phospholipase effector Tle1-like C-terminal" evidence="3">
    <location>
        <begin position="424"/>
        <end position="755"/>
    </location>
</feature>
<dbReference type="AlphaFoldDB" id="A0A5E7CFL4"/>
<dbReference type="Proteomes" id="UP000381093">
    <property type="component" value="Unassembled WGS sequence"/>
</dbReference>
<protein>
    <recommendedName>
        <fullName evidence="6">DUF2235 domain-containing protein</fullName>
    </recommendedName>
</protein>
<dbReference type="RefSeq" id="WP_150765074.1">
    <property type="nucleotide sequence ID" value="NZ_CABVHW010000008.1"/>
</dbReference>
<sequence length="785" mass="86288">MPEVKENSKILAKAWAPPPFPVSGRMPTDVSVVNCNCGKQTLEEDRFHQQANSKGRSQRFECCHSLHISLFFDGTNNNENNDTKKNHPSNIAKLYHASLRGSSAESKGYFSYYMPGVGTPFPEIGELDYSEEGLIYATGGEDRINWALVSLADTLHTALAKTPLSQDHRKSAVKNMSTLSLPLMSALGSSKRRAVMTELLTPLRPRVALAKPEVLGIKLYVYGFSRGAAEARAFVTWLSQLFETPAGAEQPALSLIGLPVSIEFLGVLDTVASVGIAHAAPFFAGHMDWADDSQLLPDAKRFPKFVKCCRHFVAAFEQRSCFPLDSIRNEDGQYPPNTYEVVYPGVHSDIGGGYPQNDQGKARGGTNELVSQIVLHDLYAEAFAAGAPLQVPEAALPGTLQPQKAWRVMSEATLTEFDINTNVVERFNAWRQTLPGVTTETPTNTPAWKYLPHQLSTTVEDTLADQLGWITGWRIGRYANDPLQNNDSYKRQPFFTQANEITPYDIDQQRAADEERQKIILANRLKSPEAAMNHPGPPIYEPQIDKTQLSQAAAEFKRDYKGFDRKQTSWKGTVTDVVLRDAIYLLNENDEAQDHAAIAAAGELRHKQLFSDDRGTPSADPRMALVVALFDDQVHDSRAWFMHDALGSRELWAGYFFYRMTYFGNKNSRDLSPVVIAGRILGVAMLAGATVYGIKRGGALGAVGGLAAGIGGATIGYRVIDKARGVALPFLPGAEQILKPTSQIGLVAAELKQQIALDDYLQRIERTNAMLREAGNLVELAGEGV</sequence>
<dbReference type="EMBL" id="CABVHW010000008">
    <property type="protein sequence ID" value="VVO03031.1"/>
    <property type="molecule type" value="Genomic_DNA"/>
</dbReference>
<evidence type="ECO:0000313" key="4">
    <source>
        <dbReference type="EMBL" id="VVO03031.1"/>
    </source>
</evidence>
<name>A0A5E7CFL4_PSEFL</name>